<reference evidence="1 2" key="1">
    <citation type="submission" date="2018-10" db="EMBL/GenBank/DDBJ databases">
        <authorList>
            <person name="Ekblom R."/>
            <person name="Jareborg N."/>
        </authorList>
    </citation>
    <scope>NUCLEOTIDE SEQUENCE [LARGE SCALE GENOMIC DNA]</scope>
    <source>
        <tissue evidence="1">Muscle</tissue>
    </source>
</reference>
<accession>A0A9X9M5T4</accession>
<comment type="caution">
    <text evidence="1">The sequence shown here is derived from an EMBL/GenBank/DDBJ whole genome shotgun (WGS) entry which is preliminary data.</text>
</comment>
<dbReference type="AlphaFoldDB" id="A0A9X9M5T4"/>
<dbReference type="EMBL" id="CYRY02043201">
    <property type="protein sequence ID" value="VCX37402.1"/>
    <property type="molecule type" value="Genomic_DNA"/>
</dbReference>
<evidence type="ECO:0000313" key="2">
    <source>
        <dbReference type="Proteomes" id="UP000269945"/>
    </source>
</evidence>
<name>A0A9X9M5T4_GULGU</name>
<keyword evidence="2" id="KW-1185">Reference proteome</keyword>
<organism evidence="1 2">
    <name type="scientific">Gulo gulo</name>
    <name type="common">Wolverine</name>
    <name type="synonym">Gluton</name>
    <dbReference type="NCBI Taxonomy" id="48420"/>
    <lineage>
        <taxon>Eukaryota</taxon>
        <taxon>Metazoa</taxon>
        <taxon>Chordata</taxon>
        <taxon>Craniata</taxon>
        <taxon>Vertebrata</taxon>
        <taxon>Euteleostomi</taxon>
        <taxon>Mammalia</taxon>
        <taxon>Eutheria</taxon>
        <taxon>Laurasiatheria</taxon>
        <taxon>Carnivora</taxon>
        <taxon>Caniformia</taxon>
        <taxon>Musteloidea</taxon>
        <taxon>Mustelidae</taxon>
        <taxon>Guloninae</taxon>
        <taxon>Gulo</taxon>
    </lineage>
</organism>
<protein>
    <submittedName>
        <fullName evidence="1">Uncharacterized protein</fullName>
    </submittedName>
</protein>
<dbReference type="Proteomes" id="UP000269945">
    <property type="component" value="Unassembled WGS sequence"/>
</dbReference>
<proteinExistence type="predicted"/>
<gene>
    <name evidence="1" type="ORF">BN2614_LOCUS3</name>
</gene>
<sequence length="47" mass="5049">MSAPRTTVPVASCAVTSRAPTPVRVFKVISSTMGPVVELQMMLLKFL</sequence>
<evidence type="ECO:0000313" key="1">
    <source>
        <dbReference type="EMBL" id="VCX37402.1"/>
    </source>
</evidence>